<keyword evidence="3" id="KW-1185">Reference proteome</keyword>
<accession>A0AAV9GET6</accession>
<feature type="signal peptide" evidence="1">
    <location>
        <begin position="1"/>
        <end position="18"/>
    </location>
</feature>
<name>A0AAV9GET6_9PEZI</name>
<keyword evidence="1" id="KW-0732">Signal</keyword>
<dbReference type="AlphaFoldDB" id="A0AAV9GET6"/>
<protein>
    <recommendedName>
        <fullName evidence="4">Secreted protein</fullName>
    </recommendedName>
</protein>
<evidence type="ECO:0008006" key="4">
    <source>
        <dbReference type="Google" id="ProtNLM"/>
    </source>
</evidence>
<evidence type="ECO:0000313" key="3">
    <source>
        <dbReference type="Proteomes" id="UP001321760"/>
    </source>
</evidence>
<evidence type="ECO:0000313" key="2">
    <source>
        <dbReference type="EMBL" id="KAK4446609.1"/>
    </source>
</evidence>
<sequence>MTFMRLLAFAALVVAALAAPLADNGELIPGYKIVDLEWSVQAFPNGEYINVTGTVEEMIAHLNTINPDYEKNVLAAANMTQLAMGAGEHKKTGELEDGESWHTCFQQWPEAWAKRIYEGIVYLDGIEGVPTMDAGPGNCQRVSCSYDSAIYWCNDNLVPLTLQAWRDVAWGAYIIYRQCRDATRDKTSGQVFFLQDWNVVVRGERC</sequence>
<organism evidence="2 3">
    <name type="scientific">Podospora aff. communis PSN243</name>
    <dbReference type="NCBI Taxonomy" id="3040156"/>
    <lineage>
        <taxon>Eukaryota</taxon>
        <taxon>Fungi</taxon>
        <taxon>Dikarya</taxon>
        <taxon>Ascomycota</taxon>
        <taxon>Pezizomycotina</taxon>
        <taxon>Sordariomycetes</taxon>
        <taxon>Sordariomycetidae</taxon>
        <taxon>Sordariales</taxon>
        <taxon>Podosporaceae</taxon>
        <taxon>Podospora</taxon>
    </lineage>
</organism>
<proteinExistence type="predicted"/>
<dbReference type="PANTHER" id="PTHR35605:SF1">
    <property type="entry name" value="ECP2 EFFECTOR PROTEIN DOMAIN-CONTAINING PROTEIN-RELATED"/>
    <property type="match status" value="1"/>
</dbReference>
<gene>
    <name evidence="2" type="ORF">QBC34DRAFT_382959</name>
</gene>
<reference evidence="2" key="1">
    <citation type="journal article" date="2023" name="Mol. Phylogenet. Evol.">
        <title>Genome-scale phylogeny and comparative genomics of the fungal order Sordariales.</title>
        <authorList>
            <person name="Hensen N."/>
            <person name="Bonometti L."/>
            <person name="Westerberg I."/>
            <person name="Brannstrom I.O."/>
            <person name="Guillou S."/>
            <person name="Cros-Aarteil S."/>
            <person name="Calhoun S."/>
            <person name="Haridas S."/>
            <person name="Kuo A."/>
            <person name="Mondo S."/>
            <person name="Pangilinan J."/>
            <person name="Riley R."/>
            <person name="LaButti K."/>
            <person name="Andreopoulos B."/>
            <person name="Lipzen A."/>
            <person name="Chen C."/>
            <person name="Yan M."/>
            <person name="Daum C."/>
            <person name="Ng V."/>
            <person name="Clum A."/>
            <person name="Steindorff A."/>
            <person name="Ohm R.A."/>
            <person name="Martin F."/>
            <person name="Silar P."/>
            <person name="Natvig D.O."/>
            <person name="Lalanne C."/>
            <person name="Gautier V."/>
            <person name="Ament-Velasquez S.L."/>
            <person name="Kruys A."/>
            <person name="Hutchinson M.I."/>
            <person name="Powell A.J."/>
            <person name="Barry K."/>
            <person name="Miller A.N."/>
            <person name="Grigoriev I.V."/>
            <person name="Debuchy R."/>
            <person name="Gladieux P."/>
            <person name="Hiltunen Thoren M."/>
            <person name="Johannesson H."/>
        </authorList>
    </citation>
    <scope>NUCLEOTIDE SEQUENCE</scope>
    <source>
        <strain evidence="2">PSN243</strain>
    </source>
</reference>
<reference evidence="2" key="2">
    <citation type="submission" date="2023-05" db="EMBL/GenBank/DDBJ databases">
        <authorList>
            <consortium name="Lawrence Berkeley National Laboratory"/>
            <person name="Steindorff A."/>
            <person name="Hensen N."/>
            <person name="Bonometti L."/>
            <person name="Westerberg I."/>
            <person name="Brannstrom I.O."/>
            <person name="Guillou S."/>
            <person name="Cros-Aarteil S."/>
            <person name="Calhoun S."/>
            <person name="Haridas S."/>
            <person name="Kuo A."/>
            <person name="Mondo S."/>
            <person name="Pangilinan J."/>
            <person name="Riley R."/>
            <person name="Labutti K."/>
            <person name="Andreopoulos B."/>
            <person name="Lipzen A."/>
            <person name="Chen C."/>
            <person name="Yanf M."/>
            <person name="Daum C."/>
            <person name="Ng V."/>
            <person name="Clum A."/>
            <person name="Ohm R."/>
            <person name="Martin F."/>
            <person name="Silar P."/>
            <person name="Natvig D."/>
            <person name="Lalanne C."/>
            <person name="Gautier V."/>
            <person name="Ament-Velasquez S.L."/>
            <person name="Kruys A."/>
            <person name="Hutchinson M.I."/>
            <person name="Powell A.J."/>
            <person name="Barry K."/>
            <person name="Miller A.N."/>
            <person name="Grigoriev I.V."/>
            <person name="Debuchy R."/>
            <person name="Gladieux P."/>
            <person name="Thoren M.H."/>
            <person name="Johannesson H."/>
        </authorList>
    </citation>
    <scope>NUCLEOTIDE SEQUENCE</scope>
    <source>
        <strain evidence="2">PSN243</strain>
    </source>
</reference>
<evidence type="ECO:0000256" key="1">
    <source>
        <dbReference type="SAM" id="SignalP"/>
    </source>
</evidence>
<dbReference type="Proteomes" id="UP001321760">
    <property type="component" value="Unassembled WGS sequence"/>
</dbReference>
<comment type="caution">
    <text evidence="2">The sequence shown here is derived from an EMBL/GenBank/DDBJ whole genome shotgun (WGS) entry which is preliminary data.</text>
</comment>
<dbReference type="EMBL" id="MU865955">
    <property type="protein sequence ID" value="KAK4446609.1"/>
    <property type="molecule type" value="Genomic_DNA"/>
</dbReference>
<dbReference type="PANTHER" id="PTHR35605">
    <property type="entry name" value="ECP2 EFFECTOR PROTEIN DOMAIN-CONTAINING PROTEIN-RELATED"/>
    <property type="match status" value="1"/>
</dbReference>
<feature type="chain" id="PRO_5043642379" description="Secreted protein" evidence="1">
    <location>
        <begin position="19"/>
        <end position="206"/>
    </location>
</feature>